<reference evidence="1" key="1">
    <citation type="submission" date="2022-09" db="EMBL/GenBank/DDBJ databases">
        <authorList>
            <person name="De Moura G.S."/>
            <person name="Carvalho E."/>
            <person name="Ramos Sanchez E.M."/>
            <person name="Sellera F.P."/>
            <person name="Marques M.F.S."/>
            <person name="Heinemann M.B."/>
            <person name="De Vliegher S."/>
            <person name="Souza F.N."/>
            <person name="Mota R.A."/>
        </authorList>
    </citation>
    <scope>NUCLEOTIDE SEQUENCE</scope>
    <source>
        <strain evidence="1">BR656</strain>
    </source>
</reference>
<protein>
    <submittedName>
        <fullName evidence="1">DUF6290 family protein</fullName>
    </submittedName>
</protein>
<reference evidence="1" key="2">
    <citation type="journal article" date="2023" name="Vet. Microbiol.">
        <title>Emergence of livestock-associated Mammaliicoccus sciuri ST71 co-harbouring mecA and mecC genes in Brazil.</title>
        <authorList>
            <person name="de Moura G.S."/>
            <person name="de Carvalho E."/>
            <person name="Ramos Sanchez E.M."/>
            <person name="Sellera F.P."/>
            <person name="Marques M.F.S."/>
            <person name="Heinemann M.B."/>
            <person name="De Vliegher S."/>
            <person name="Souza F.N."/>
            <person name="Mota R.A."/>
        </authorList>
    </citation>
    <scope>NUCLEOTIDE SEQUENCE</scope>
    <source>
        <strain evidence="1">BR656</strain>
    </source>
</reference>
<name>A0ABT7HYE8_MAMSC</name>
<accession>A0ABT7HYE8</accession>
<evidence type="ECO:0000313" key="2">
    <source>
        <dbReference type="Proteomes" id="UP001176210"/>
    </source>
</evidence>
<dbReference type="Proteomes" id="UP001176210">
    <property type="component" value="Unassembled WGS sequence"/>
</dbReference>
<comment type="caution">
    <text evidence="1">The sequence shown here is derived from an EMBL/GenBank/DDBJ whole genome shotgun (WGS) entry which is preliminary data.</text>
</comment>
<sequence>MAMTQTITVQVSTEEKELIEYFSKIHGVTTSELLRQSAIEKIQHEMDIELYNKAMKAYEKDDTTYSVEEVDKILGL</sequence>
<keyword evidence="2" id="KW-1185">Reference proteome</keyword>
<dbReference type="RefSeq" id="WP_239705684.1">
    <property type="nucleotide sequence ID" value="NZ_CP120185.1"/>
</dbReference>
<proteinExistence type="predicted"/>
<dbReference type="EMBL" id="JAPNQM010000004">
    <property type="protein sequence ID" value="MDL0117174.1"/>
    <property type="molecule type" value="Genomic_DNA"/>
</dbReference>
<gene>
    <name evidence="1" type="ORF">OWO77_09385</name>
</gene>
<dbReference type="Pfam" id="PF19807">
    <property type="entry name" value="DUF6290"/>
    <property type="match status" value="1"/>
</dbReference>
<organism evidence="1 2">
    <name type="scientific">Mammaliicoccus sciuri</name>
    <name type="common">Staphylococcus sciuri</name>
    <dbReference type="NCBI Taxonomy" id="1296"/>
    <lineage>
        <taxon>Bacteria</taxon>
        <taxon>Bacillati</taxon>
        <taxon>Bacillota</taxon>
        <taxon>Bacilli</taxon>
        <taxon>Bacillales</taxon>
        <taxon>Staphylococcaceae</taxon>
        <taxon>Mammaliicoccus</taxon>
    </lineage>
</organism>
<dbReference type="InterPro" id="IPR046257">
    <property type="entry name" value="DUF6290"/>
</dbReference>
<evidence type="ECO:0000313" key="1">
    <source>
        <dbReference type="EMBL" id="MDL0117174.1"/>
    </source>
</evidence>
<dbReference type="NCBIfam" id="NF046040">
    <property type="entry name" value="RelB_antitoxin"/>
    <property type="match status" value="1"/>
</dbReference>